<feature type="domain" description="RNA polymerase sigma-70 region 1.2" evidence="7">
    <location>
        <begin position="25"/>
        <end position="42"/>
    </location>
</feature>
<dbReference type="PRINTS" id="PR00046">
    <property type="entry name" value="SIGMA70FCT"/>
</dbReference>
<feature type="region of interest" description="Disordered" evidence="6">
    <location>
        <begin position="198"/>
        <end position="217"/>
    </location>
</feature>
<dbReference type="InterPro" id="IPR007627">
    <property type="entry name" value="RNA_pol_sigma70_r2"/>
</dbReference>
<organism evidence="10 11">
    <name type="scientific">Bradyrhizobium erythrophlei</name>
    <dbReference type="NCBI Taxonomy" id="1437360"/>
    <lineage>
        <taxon>Bacteria</taxon>
        <taxon>Pseudomonadati</taxon>
        <taxon>Pseudomonadota</taxon>
        <taxon>Alphaproteobacteria</taxon>
        <taxon>Hyphomicrobiales</taxon>
        <taxon>Nitrobacteraceae</taxon>
        <taxon>Bradyrhizobium</taxon>
    </lineage>
</organism>
<keyword evidence="5" id="KW-0804">Transcription</keyword>
<dbReference type="Pfam" id="PF00140">
    <property type="entry name" value="Sigma70_r1_2"/>
    <property type="match status" value="1"/>
</dbReference>
<dbReference type="InterPro" id="IPR013324">
    <property type="entry name" value="RNA_pol_sigma_r3/r4-like"/>
</dbReference>
<evidence type="ECO:0000256" key="5">
    <source>
        <dbReference type="ARBA" id="ARBA00023163"/>
    </source>
</evidence>
<dbReference type="AlphaFoldDB" id="A0A1M5L3Y4"/>
<accession>A0A1M5L3Y4</accession>
<dbReference type="InterPro" id="IPR009042">
    <property type="entry name" value="RNA_pol_sigma70_r1_2"/>
</dbReference>
<keyword evidence="4" id="KW-0238">DNA-binding</keyword>
<feature type="domain" description="RNA polymerase sigma-70 region 2" evidence="8">
    <location>
        <begin position="61"/>
        <end position="129"/>
    </location>
</feature>
<evidence type="ECO:0000259" key="8">
    <source>
        <dbReference type="Pfam" id="PF04542"/>
    </source>
</evidence>
<dbReference type="Gene3D" id="1.20.140.160">
    <property type="match status" value="1"/>
</dbReference>
<name>A0A1M5L3Y4_9BRAD</name>
<evidence type="ECO:0000256" key="4">
    <source>
        <dbReference type="ARBA" id="ARBA00023125"/>
    </source>
</evidence>
<dbReference type="PANTHER" id="PTHR30376:SF3">
    <property type="entry name" value="RNA POLYMERASE SIGMA FACTOR RPOH"/>
    <property type="match status" value="1"/>
</dbReference>
<dbReference type="InterPro" id="IPR014284">
    <property type="entry name" value="RNA_pol_sigma-70_dom"/>
</dbReference>
<feature type="domain" description="RNA polymerase sigma-70 region 4" evidence="9">
    <location>
        <begin position="238"/>
        <end position="287"/>
    </location>
</feature>
<evidence type="ECO:0000256" key="6">
    <source>
        <dbReference type="SAM" id="MobiDB-lite"/>
    </source>
</evidence>
<dbReference type="NCBIfam" id="NF005143">
    <property type="entry name" value="PRK06596.1"/>
    <property type="match status" value="1"/>
</dbReference>
<evidence type="ECO:0000256" key="2">
    <source>
        <dbReference type="ARBA" id="ARBA00023015"/>
    </source>
</evidence>
<dbReference type="SUPFAM" id="SSF88659">
    <property type="entry name" value="Sigma3 and sigma4 domains of RNA polymerase sigma factors"/>
    <property type="match status" value="1"/>
</dbReference>
<evidence type="ECO:0000313" key="11">
    <source>
        <dbReference type="Proteomes" id="UP000190675"/>
    </source>
</evidence>
<dbReference type="GO" id="GO:0003677">
    <property type="term" value="F:DNA binding"/>
    <property type="evidence" value="ECO:0007669"/>
    <property type="project" value="UniProtKB-KW"/>
</dbReference>
<dbReference type="InterPro" id="IPR013325">
    <property type="entry name" value="RNA_pol_sigma_r2"/>
</dbReference>
<evidence type="ECO:0000259" key="7">
    <source>
        <dbReference type="Pfam" id="PF00140"/>
    </source>
</evidence>
<dbReference type="GO" id="GO:0006352">
    <property type="term" value="P:DNA-templated transcription initiation"/>
    <property type="evidence" value="ECO:0007669"/>
    <property type="project" value="InterPro"/>
</dbReference>
<evidence type="ECO:0000256" key="3">
    <source>
        <dbReference type="ARBA" id="ARBA00023082"/>
    </source>
</evidence>
<dbReference type="Gene3D" id="1.20.120.1810">
    <property type="match status" value="1"/>
</dbReference>
<dbReference type="EMBL" id="LT670818">
    <property type="protein sequence ID" value="SHG59727.1"/>
    <property type="molecule type" value="Genomic_DNA"/>
</dbReference>
<feature type="compositionally biased region" description="Basic and acidic residues" evidence="6">
    <location>
        <begin position="200"/>
        <end position="217"/>
    </location>
</feature>
<dbReference type="InterPro" id="IPR050813">
    <property type="entry name" value="Sigma-70_Factor"/>
</dbReference>
<proteinExistence type="inferred from homology"/>
<dbReference type="CDD" id="cd06171">
    <property type="entry name" value="Sigma70_r4"/>
    <property type="match status" value="1"/>
</dbReference>
<protein>
    <submittedName>
        <fullName evidence="10">RNA polymerase sigma-32 factor</fullName>
    </submittedName>
</protein>
<evidence type="ECO:0000313" key="10">
    <source>
        <dbReference type="EMBL" id="SHG59727.1"/>
    </source>
</evidence>
<dbReference type="InterPro" id="IPR000943">
    <property type="entry name" value="RNA_pol_sigma70"/>
</dbReference>
<dbReference type="InterPro" id="IPR007630">
    <property type="entry name" value="RNA_pol_sigma70_r4"/>
</dbReference>
<dbReference type="SUPFAM" id="SSF88946">
    <property type="entry name" value="Sigma2 domain of RNA polymerase sigma factors"/>
    <property type="match status" value="1"/>
</dbReference>
<sequence>MRRQFLSNPQEMNVMFDGYSTANIGRYLRQIRRFPLLEAEEECVSARSWRENADGRALHKLLTSHLRLVVSIAHTYRGYGLPLSDLISEGNIGLIQAGHRFDPEKGFRFSTYAIWWIKAAIRDYILRSWSLVKIGKTRSQRTLFFKLRQMKNRVAADRDGDMTPDLVKLIAGHLGVKEHEVVYMNQRLERDMSLNATAQEEDRTGEWQDRLPDETPDQERVLAENDEHEYRRKTLRDALRTLRDRERYVFELRQLAENPIPMEALASELGISRERVRQIEARAFEKICRAVRSVQLRTVVADQQVGAMGRRPTP</sequence>
<reference evidence="10 11" key="1">
    <citation type="submission" date="2016-11" db="EMBL/GenBank/DDBJ databases">
        <authorList>
            <person name="Jaros S."/>
            <person name="Januszkiewicz K."/>
            <person name="Wedrychowicz H."/>
        </authorList>
    </citation>
    <scope>NUCLEOTIDE SEQUENCE [LARGE SCALE GENOMIC DNA]</scope>
    <source>
        <strain evidence="10 11">GAS242</strain>
    </source>
</reference>
<dbReference type="Proteomes" id="UP000190675">
    <property type="component" value="Chromosome I"/>
</dbReference>
<keyword evidence="2" id="KW-0805">Transcription regulation</keyword>
<evidence type="ECO:0000256" key="1">
    <source>
        <dbReference type="ARBA" id="ARBA00007788"/>
    </source>
</evidence>
<dbReference type="PANTHER" id="PTHR30376">
    <property type="entry name" value="SIGMA FACTOR RPOH HEAT SHOCK RELATED"/>
    <property type="match status" value="1"/>
</dbReference>
<dbReference type="GO" id="GO:0016987">
    <property type="term" value="F:sigma factor activity"/>
    <property type="evidence" value="ECO:0007669"/>
    <property type="project" value="UniProtKB-KW"/>
</dbReference>
<dbReference type="NCBIfam" id="TIGR02937">
    <property type="entry name" value="sigma70-ECF"/>
    <property type="match status" value="1"/>
</dbReference>
<dbReference type="Pfam" id="PF04545">
    <property type="entry name" value="Sigma70_r4"/>
    <property type="match status" value="1"/>
</dbReference>
<gene>
    <name evidence="10" type="ORF">SAMN05444169_3247</name>
</gene>
<dbReference type="Pfam" id="PF04542">
    <property type="entry name" value="Sigma70_r2"/>
    <property type="match status" value="1"/>
</dbReference>
<comment type="similarity">
    <text evidence="1">Belongs to the sigma-70 factor family.</text>
</comment>
<keyword evidence="3" id="KW-0731">Sigma factor</keyword>
<evidence type="ECO:0000259" key="9">
    <source>
        <dbReference type="Pfam" id="PF04545"/>
    </source>
</evidence>